<dbReference type="PANTHER" id="PTHR28629">
    <property type="entry name" value="TRIOKINASE/FMN CYCLASE"/>
    <property type="match status" value="1"/>
</dbReference>
<sequence>MQDLGSKRLIAMFSQAAAAIDAQRDHLSDLDGAIADADHGMTMSLGFRAVTSALAKLDAEVSPSEVFRTAASAFLDAVGASTGPLYASGFLNAAKRLDGSDVLDPAAMLEGIAAGIAARGKGSRGEKTMLDVWLPAAEAAQQALRENPADLWTYVLGAAADGAESTRAMMAVRGRAARVGERSIGHIDPGAVSALLIVEAMADTLGNEPSEG</sequence>
<dbReference type="InterPro" id="IPR036117">
    <property type="entry name" value="DhaL_dom_sf"/>
</dbReference>
<protein>
    <submittedName>
        <fullName evidence="4">Dihydroxyacetone kinase subunit L</fullName>
    </submittedName>
</protein>
<dbReference type="InterPro" id="IPR050861">
    <property type="entry name" value="Dihydroxyacetone_Kinase"/>
</dbReference>
<dbReference type="GO" id="GO:0005829">
    <property type="term" value="C:cytosol"/>
    <property type="evidence" value="ECO:0007669"/>
    <property type="project" value="TreeGrafter"/>
</dbReference>
<evidence type="ECO:0000256" key="1">
    <source>
        <dbReference type="ARBA" id="ARBA00022679"/>
    </source>
</evidence>
<dbReference type="GO" id="GO:0019563">
    <property type="term" value="P:glycerol catabolic process"/>
    <property type="evidence" value="ECO:0007669"/>
    <property type="project" value="TreeGrafter"/>
</dbReference>
<organism evidence="4 5">
    <name type="scientific">Tianweitania populi</name>
    <dbReference type="NCBI Taxonomy" id="1607949"/>
    <lineage>
        <taxon>Bacteria</taxon>
        <taxon>Pseudomonadati</taxon>
        <taxon>Pseudomonadota</taxon>
        <taxon>Alphaproteobacteria</taxon>
        <taxon>Hyphomicrobiales</taxon>
        <taxon>Phyllobacteriaceae</taxon>
        <taxon>Tianweitania</taxon>
    </lineage>
</organism>
<dbReference type="FunFam" id="1.25.40.340:FF:000002">
    <property type="entry name" value="Dihydroxyacetone kinase, L subunit"/>
    <property type="match status" value="1"/>
</dbReference>
<dbReference type="AlphaFoldDB" id="A0A8J3GIP2"/>
<dbReference type="RefSeq" id="WP_189503159.1">
    <property type="nucleotide sequence ID" value="NZ_BMZQ01000001.1"/>
</dbReference>
<name>A0A8J3GIP2_9HYPH</name>
<dbReference type="Pfam" id="PF02734">
    <property type="entry name" value="Dak2"/>
    <property type="match status" value="1"/>
</dbReference>
<proteinExistence type="predicted"/>
<dbReference type="PROSITE" id="PS51480">
    <property type="entry name" value="DHAL"/>
    <property type="match status" value="1"/>
</dbReference>
<evidence type="ECO:0000256" key="2">
    <source>
        <dbReference type="ARBA" id="ARBA00022777"/>
    </source>
</evidence>
<dbReference type="SUPFAM" id="SSF101473">
    <property type="entry name" value="DhaL-like"/>
    <property type="match status" value="1"/>
</dbReference>
<keyword evidence="2 4" id="KW-0418">Kinase</keyword>
<dbReference type="GO" id="GO:0004371">
    <property type="term" value="F:glycerone kinase activity"/>
    <property type="evidence" value="ECO:0007669"/>
    <property type="project" value="InterPro"/>
</dbReference>
<dbReference type="InterPro" id="IPR012737">
    <property type="entry name" value="DhaK_L_YcgS"/>
</dbReference>
<reference evidence="4" key="1">
    <citation type="journal article" date="2014" name="Int. J. Syst. Evol. Microbiol.">
        <title>Complete genome sequence of Corynebacterium casei LMG S-19264T (=DSM 44701T), isolated from a smear-ripened cheese.</title>
        <authorList>
            <consortium name="US DOE Joint Genome Institute (JGI-PGF)"/>
            <person name="Walter F."/>
            <person name="Albersmeier A."/>
            <person name="Kalinowski J."/>
            <person name="Ruckert C."/>
        </authorList>
    </citation>
    <scope>NUCLEOTIDE SEQUENCE</scope>
    <source>
        <strain evidence="4">KCTC 42249</strain>
    </source>
</reference>
<dbReference type="EMBL" id="BMZQ01000001">
    <property type="protein sequence ID" value="GHD05552.1"/>
    <property type="molecule type" value="Genomic_DNA"/>
</dbReference>
<evidence type="ECO:0000313" key="4">
    <source>
        <dbReference type="EMBL" id="GHD05552.1"/>
    </source>
</evidence>
<evidence type="ECO:0000259" key="3">
    <source>
        <dbReference type="PROSITE" id="PS51480"/>
    </source>
</evidence>
<reference evidence="4" key="2">
    <citation type="submission" date="2020-09" db="EMBL/GenBank/DDBJ databases">
        <authorList>
            <person name="Sun Q."/>
            <person name="Kim S."/>
        </authorList>
    </citation>
    <scope>NUCLEOTIDE SEQUENCE</scope>
    <source>
        <strain evidence="4">KCTC 42249</strain>
    </source>
</reference>
<keyword evidence="1" id="KW-0808">Transferase</keyword>
<evidence type="ECO:0000313" key="5">
    <source>
        <dbReference type="Proteomes" id="UP000630142"/>
    </source>
</evidence>
<dbReference type="InterPro" id="IPR004007">
    <property type="entry name" value="DhaL_dom"/>
</dbReference>
<gene>
    <name evidence="4" type="ORF">GCM10016234_01730</name>
</gene>
<dbReference type="Gene3D" id="1.25.40.340">
    <property type="match status" value="1"/>
</dbReference>
<comment type="caution">
    <text evidence="4">The sequence shown here is derived from an EMBL/GenBank/DDBJ whole genome shotgun (WGS) entry which is preliminary data.</text>
</comment>
<dbReference type="SMART" id="SM01120">
    <property type="entry name" value="Dak2"/>
    <property type="match status" value="1"/>
</dbReference>
<dbReference type="PANTHER" id="PTHR28629:SF4">
    <property type="entry name" value="TRIOKINASE_FMN CYCLASE"/>
    <property type="match status" value="1"/>
</dbReference>
<keyword evidence="5" id="KW-1185">Reference proteome</keyword>
<feature type="domain" description="DhaL" evidence="3">
    <location>
        <begin position="7"/>
        <end position="203"/>
    </location>
</feature>
<dbReference type="NCBIfam" id="TIGR02365">
    <property type="entry name" value="dha_L_ycgS"/>
    <property type="match status" value="1"/>
</dbReference>
<dbReference type="Proteomes" id="UP000630142">
    <property type="component" value="Unassembled WGS sequence"/>
</dbReference>
<accession>A0A8J3GIP2</accession>